<dbReference type="PANTHER" id="PTHR10000:SF8">
    <property type="entry name" value="HAD SUPERFAMILY HYDROLASE-LIKE, TYPE 3"/>
    <property type="match status" value="1"/>
</dbReference>
<dbReference type="GeneID" id="92355346"/>
<dbReference type="GO" id="GO:0000287">
    <property type="term" value="F:magnesium ion binding"/>
    <property type="evidence" value="ECO:0007669"/>
    <property type="project" value="InterPro"/>
</dbReference>
<dbReference type="PANTHER" id="PTHR10000">
    <property type="entry name" value="PHOSPHOSERINE PHOSPHATASE"/>
    <property type="match status" value="1"/>
</dbReference>
<dbReference type="SFLD" id="SFLDG01144">
    <property type="entry name" value="C2.B.4:_PGP_Like"/>
    <property type="match status" value="1"/>
</dbReference>
<dbReference type="SFLD" id="SFLDG01140">
    <property type="entry name" value="C2.B:_Phosphomannomutase_and_P"/>
    <property type="match status" value="1"/>
</dbReference>
<evidence type="ECO:0000256" key="3">
    <source>
        <dbReference type="ARBA" id="ARBA00022842"/>
    </source>
</evidence>
<dbReference type="CDD" id="cd07514">
    <property type="entry name" value="HAD_Pase"/>
    <property type="match status" value="1"/>
</dbReference>
<dbReference type="InterPro" id="IPR036412">
    <property type="entry name" value="HAD-like_sf"/>
</dbReference>
<evidence type="ECO:0000313" key="7">
    <source>
        <dbReference type="EMBL" id="BFH74445.1"/>
    </source>
</evidence>
<evidence type="ECO:0000256" key="2">
    <source>
        <dbReference type="ARBA" id="ARBA00022801"/>
    </source>
</evidence>
<evidence type="ECO:0000256" key="5">
    <source>
        <dbReference type="HAMAP-Rule" id="MF_01419"/>
    </source>
</evidence>
<comment type="similarity">
    <text evidence="5">Belongs to the archaeal SPP-like hydrolase family.</text>
</comment>
<dbReference type="SUPFAM" id="SSF56784">
    <property type="entry name" value="HAD-like"/>
    <property type="match status" value="1"/>
</dbReference>
<gene>
    <name evidence="7" type="ORF">SJAV_23890</name>
</gene>
<comment type="catalytic activity">
    <reaction evidence="5">
        <text>2-phosphoglycolate + H2O = glycolate + phosphate</text>
        <dbReference type="Rhea" id="RHEA:14369"/>
        <dbReference type="ChEBI" id="CHEBI:15377"/>
        <dbReference type="ChEBI" id="CHEBI:29805"/>
        <dbReference type="ChEBI" id="CHEBI:43474"/>
        <dbReference type="ChEBI" id="CHEBI:58033"/>
        <dbReference type="EC" id="3.1.3.18"/>
    </reaction>
</comment>
<dbReference type="Gene3D" id="3.90.1070.10">
    <property type="match status" value="1"/>
</dbReference>
<keyword evidence="3 5" id="KW-0460">Magnesium</keyword>
<proteinExistence type="inferred from homology"/>
<keyword evidence="4 5" id="KW-0119">Carbohydrate metabolism</keyword>
<feature type="binding site" evidence="5">
    <location>
        <position position="8"/>
    </location>
    <ligand>
        <name>Mg(2+)</name>
        <dbReference type="ChEBI" id="CHEBI:18420"/>
    </ligand>
</feature>
<organism evidence="7">
    <name type="scientific">Sulfurisphaera javensis</name>
    <dbReference type="NCBI Taxonomy" id="2049879"/>
    <lineage>
        <taxon>Archaea</taxon>
        <taxon>Thermoproteota</taxon>
        <taxon>Thermoprotei</taxon>
        <taxon>Sulfolobales</taxon>
        <taxon>Sulfolobaceae</taxon>
        <taxon>Sulfurisphaera</taxon>
    </lineage>
</organism>
<keyword evidence="2 5" id="KW-0378">Hydrolase</keyword>
<name>A0AAT9GU35_9CREN</name>
<dbReference type="AlphaFoldDB" id="A0AAT9GU35"/>
<dbReference type="NCBIfam" id="TIGR01484">
    <property type="entry name" value="HAD-SF-IIB"/>
    <property type="match status" value="1"/>
</dbReference>
<comment type="function">
    <text evidence="5">Catalyzes the dephosphorylation of 2-phosphoglycolate.</text>
</comment>
<dbReference type="InterPro" id="IPR006382">
    <property type="entry name" value="PGPase"/>
</dbReference>
<dbReference type="Pfam" id="PF08282">
    <property type="entry name" value="Hydrolase_3"/>
    <property type="match status" value="2"/>
</dbReference>
<feature type="binding site" evidence="5">
    <location>
        <position position="173"/>
    </location>
    <ligand>
        <name>Mg(2+)</name>
        <dbReference type="ChEBI" id="CHEBI:18420"/>
    </ligand>
</feature>
<evidence type="ECO:0000256" key="1">
    <source>
        <dbReference type="ARBA" id="ARBA00022723"/>
    </source>
</evidence>
<dbReference type="SFLD" id="SFLDS00003">
    <property type="entry name" value="Haloacid_Dehalogenase"/>
    <property type="match status" value="1"/>
</dbReference>
<dbReference type="Gene3D" id="3.40.50.1000">
    <property type="entry name" value="HAD superfamily/HAD-like"/>
    <property type="match status" value="1"/>
</dbReference>
<sequence length="227" mass="25550">MIKLVLTDVDGTLTTDRDTYEIDLDAIEILRLLEKRGVKVGLVSGNSYPVLRGLYTYFNFHGGLVAENGCVVYYNNNMVKVCEEIDKNLALEFEREFKVRNSWQNEFKYCDLSFTPPLLPENMISWAKERNLYIKTSGYAIHISRSLSGKGIGVRKLIELHGLDKSEVLGIGDSNTDIEFLQEVGFKVVVGNGDKEVKKIADYITFNKSGKGVVEIITKLLRGEING</sequence>
<reference evidence="7" key="1">
    <citation type="submission" date="2024-03" db="EMBL/GenBank/DDBJ databases">
        <title>Complete genome sequence of Sulfurisphaera javensis strain KD-1.</title>
        <authorList>
            <person name="Sakai H."/>
            <person name="Nur N."/>
            <person name="Suwanto A."/>
            <person name="Kurosawa N."/>
        </authorList>
    </citation>
    <scope>NUCLEOTIDE SEQUENCE</scope>
    <source>
        <strain evidence="7">KD-1</strain>
    </source>
</reference>
<dbReference type="NCBIfam" id="TIGR01482">
    <property type="entry name" value="SPP-subfamily"/>
    <property type="match status" value="1"/>
</dbReference>
<protein>
    <recommendedName>
        <fullName evidence="5 6">Phosphoglycolate phosphatase</fullName>
        <shortName evidence="5">PGP</shortName>
        <shortName evidence="5">PGPase</shortName>
        <ecNumber evidence="5 6">3.1.3.18</ecNumber>
    </recommendedName>
</protein>
<feature type="active site" description="Nucleophile" evidence="5">
    <location>
        <position position="8"/>
    </location>
</feature>
<dbReference type="EC" id="3.1.3.18" evidence="5 6"/>
<dbReference type="InterPro" id="IPR006379">
    <property type="entry name" value="HAD-SF_hydro_IIB"/>
</dbReference>
<dbReference type="InterPro" id="IPR023214">
    <property type="entry name" value="HAD_sf"/>
</dbReference>
<evidence type="ECO:0000256" key="4">
    <source>
        <dbReference type="ARBA" id="ARBA00023277"/>
    </source>
</evidence>
<dbReference type="HAMAP" id="MF_01419">
    <property type="entry name" value="GPH_hydrolase_arch"/>
    <property type="match status" value="1"/>
</dbReference>
<feature type="binding site" evidence="5">
    <location>
        <position position="10"/>
    </location>
    <ligand>
        <name>Mg(2+)</name>
        <dbReference type="ChEBI" id="CHEBI:18420"/>
    </ligand>
</feature>
<dbReference type="EMBL" id="AP031322">
    <property type="protein sequence ID" value="BFH74445.1"/>
    <property type="molecule type" value="Genomic_DNA"/>
</dbReference>
<dbReference type="KEGG" id="sjv:SJAV_23890"/>
<dbReference type="GO" id="GO:0008967">
    <property type="term" value="F:phosphoglycolate phosphatase activity"/>
    <property type="evidence" value="ECO:0007669"/>
    <property type="project" value="UniProtKB-UniRule"/>
</dbReference>
<feature type="binding site" evidence="5">
    <location>
        <position position="177"/>
    </location>
    <ligand>
        <name>Mg(2+)</name>
        <dbReference type="ChEBI" id="CHEBI:18420"/>
    </ligand>
</feature>
<dbReference type="GO" id="GO:0005829">
    <property type="term" value="C:cytosol"/>
    <property type="evidence" value="ECO:0007669"/>
    <property type="project" value="TreeGrafter"/>
</dbReference>
<accession>A0AAT9GU35</accession>
<feature type="binding site" evidence="5">
    <location>
        <position position="150"/>
    </location>
    <ligand>
        <name>substrate</name>
    </ligand>
</feature>
<dbReference type="RefSeq" id="WP_369609953.1">
    <property type="nucleotide sequence ID" value="NZ_AP031322.1"/>
</dbReference>
<dbReference type="NCBIfam" id="TIGR01487">
    <property type="entry name" value="Pglycolate_arch"/>
    <property type="match status" value="1"/>
</dbReference>
<dbReference type="SFLD" id="SFLDF00446">
    <property type="entry name" value="phosphoglycolate_phosphatase_3"/>
    <property type="match status" value="1"/>
</dbReference>
<evidence type="ECO:0000256" key="6">
    <source>
        <dbReference type="NCBIfam" id="TIGR01487"/>
    </source>
</evidence>
<comment type="cofactor">
    <cofactor evidence="5">
        <name>Mg(2+)</name>
        <dbReference type="ChEBI" id="CHEBI:18420"/>
    </cofactor>
</comment>
<keyword evidence="1 5" id="KW-0479">Metal-binding</keyword>